<protein>
    <submittedName>
        <fullName evidence="2">Uncharacterized protein</fullName>
    </submittedName>
</protein>
<dbReference type="EMBL" id="JABWRB010000034">
    <property type="protein sequence ID" value="MBC3392392.1"/>
    <property type="molecule type" value="Genomic_DNA"/>
</dbReference>
<dbReference type="AlphaFoldDB" id="A0A923FI54"/>
<comment type="caution">
    <text evidence="2">The sequence shown here is derived from an EMBL/GenBank/DDBJ whole genome shotgun (WGS) entry which is preliminary data.</text>
</comment>
<reference evidence="3" key="3">
    <citation type="submission" date="2021-06" db="EMBL/GenBank/DDBJ databases">
        <title>Updating the genus Pseudomonas: Description of 43 new species and partition of the Pseudomonas putida group.</title>
        <authorList>
            <person name="Girard L."/>
            <person name="Lood C."/>
            <person name="Vandamme P."/>
            <person name="Rokni-Zadeh H."/>
            <person name="Van Noort V."/>
            <person name="Hofte M."/>
            <person name="Lavigne R."/>
            <person name="De Mot R."/>
        </authorList>
    </citation>
    <scope>NUCLEOTIDE SEQUENCE</scope>
    <source>
        <strain evidence="3">SWRI12</strain>
    </source>
</reference>
<sequence>MNHSPDQTRPNPDAPALPGEVERDNDALRPNDPAKRKQQHGDPDAGDTDAQKTGRRG</sequence>
<dbReference type="EMBL" id="JABWRB020000001">
    <property type="protein sequence ID" value="MBV4494860.1"/>
    <property type="molecule type" value="Genomic_DNA"/>
</dbReference>
<dbReference type="Proteomes" id="UP000636518">
    <property type="component" value="Unassembled WGS sequence"/>
</dbReference>
<evidence type="ECO:0000256" key="1">
    <source>
        <dbReference type="SAM" id="MobiDB-lite"/>
    </source>
</evidence>
<feature type="compositionally biased region" description="Polar residues" evidence="1">
    <location>
        <begin position="1"/>
        <end position="10"/>
    </location>
</feature>
<accession>A0A923FI54</accession>
<name>A0A923FI54_9PSED</name>
<evidence type="ECO:0000313" key="3">
    <source>
        <dbReference type="EMBL" id="MBV4494860.1"/>
    </source>
</evidence>
<reference evidence="2 4" key="1">
    <citation type="journal article" date="2020" name="Microorganisms">
        <title>Reliable Identification of Environmental Pseudomonas Isolates Using the rpoD Gene.</title>
        <authorList>
            <consortium name="The Broad Institute Genome Sequencing Platform"/>
            <person name="Girard L."/>
            <person name="Lood C."/>
            <person name="Rokni-Zadeh H."/>
            <person name="van Noort V."/>
            <person name="Lavigne R."/>
            <person name="De Mot R."/>
        </authorList>
    </citation>
    <scope>NUCLEOTIDE SEQUENCE</scope>
    <source>
        <strain evidence="2 4">SWRI12</strain>
    </source>
</reference>
<gene>
    <name evidence="3" type="ORF">HU715_005775</name>
    <name evidence="2" type="ORF">HU715_22290</name>
</gene>
<evidence type="ECO:0000313" key="2">
    <source>
        <dbReference type="EMBL" id="MBC3392392.1"/>
    </source>
</evidence>
<feature type="region of interest" description="Disordered" evidence="1">
    <location>
        <begin position="1"/>
        <end position="57"/>
    </location>
</feature>
<feature type="compositionally biased region" description="Basic and acidic residues" evidence="1">
    <location>
        <begin position="20"/>
        <end position="43"/>
    </location>
</feature>
<reference evidence="2" key="2">
    <citation type="submission" date="2020-07" db="EMBL/GenBank/DDBJ databases">
        <authorList>
            <person name="Lood C."/>
            <person name="Girard L."/>
        </authorList>
    </citation>
    <scope>NUCLEOTIDE SEQUENCE</scope>
    <source>
        <strain evidence="2">SWRI12</strain>
    </source>
</reference>
<dbReference type="RefSeq" id="WP_186708648.1">
    <property type="nucleotide sequence ID" value="NZ_JABWRB020000001.1"/>
</dbReference>
<organism evidence="2">
    <name type="scientific">Pseudomonas zanjanensis</name>
    <dbReference type="NCBI Taxonomy" id="2745496"/>
    <lineage>
        <taxon>Bacteria</taxon>
        <taxon>Pseudomonadati</taxon>
        <taxon>Pseudomonadota</taxon>
        <taxon>Gammaproteobacteria</taxon>
        <taxon>Pseudomonadales</taxon>
        <taxon>Pseudomonadaceae</taxon>
        <taxon>Pseudomonas</taxon>
    </lineage>
</organism>
<evidence type="ECO:0000313" key="4">
    <source>
        <dbReference type="Proteomes" id="UP000636518"/>
    </source>
</evidence>
<proteinExistence type="predicted"/>
<keyword evidence="4" id="KW-1185">Reference proteome</keyword>